<dbReference type="EMBL" id="FPJE01000023">
    <property type="protein sequence ID" value="SFW70058.1"/>
    <property type="molecule type" value="Genomic_DNA"/>
</dbReference>
<evidence type="ECO:0000313" key="1">
    <source>
        <dbReference type="EMBL" id="SFW70058.1"/>
    </source>
</evidence>
<dbReference type="STRING" id="1150368.SAMN02927921_03418"/>
<dbReference type="Proteomes" id="UP000182248">
    <property type="component" value="Unassembled WGS sequence"/>
</dbReference>
<dbReference type="InterPro" id="IPR023614">
    <property type="entry name" value="Porin_dom_sf"/>
</dbReference>
<accession>A0A1K1RCT4</accession>
<sequence>MPLQSYFQCFLSSGALHLYFACILILGGISLTNAQADNPIDDYSEYKRGFQFKALVVGRYVVSLDDDINTAGMHFSDPEVNVVTNSFEMQYVRMQTNFNINDKISASILVNLAEFKNDPTSKVLENAFVKYAHNPYLNIQLGQFRPYFGIEDLHPFQLNNSYTWSNQYTLFGSNGWQSFQIGAAVYGSLMEKNIPFYYYLTIYNGNNRNQPWDNDNSKNYTLRLEYNVIPQLSLGINGGLARLDGQQGNAYGADARLRYDLTDAWDFDMNVEYKNGTNFNDYRSTTLENPALGDFRMHGIYALSRLRYKINKPRIRALEFSFRHEYLDSNTLIMDNSRYAYIPMASVIFSGVYAAKFSLVGVINHFDRNIPDTRTYDNNQIIAQFQVAF</sequence>
<evidence type="ECO:0000313" key="2">
    <source>
        <dbReference type="Proteomes" id="UP000182248"/>
    </source>
</evidence>
<gene>
    <name evidence="1" type="ORF">SAMN02927921_03418</name>
</gene>
<organism evidence="1 2">
    <name type="scientific">Sinomicrobium oceani</name>
    <dbReference type="NCBI Taxonomy" id="1150368"/>
    <lineage>
        <taxon>Bacteria</taxon>
        <taxon>Pseudomonadati</taxon>
        <taxon>Bacteroidota</taxon>
        <taxon>Flavobacteriia</taxon>
        <taxon>Flavobacteriales</taxon>
        <taxon>Flavobacteriaceae</taxon>
        <taxon>Sinomicrobium</taxon>
    </lineage>
</organism>
<reference evidence="1 2" key="1">
    <citation type="submission" date="2016-11" db="EMBL/GenBank/DDBJ databases">
        <authorList>
            <person name="Jaros S."/>
            <person name="Januszkiewicz K."/>
            <person name="Wedrychowicz H."/>
        </authorList>
    </citation>
    <scope>NUCLEOTIDE SEQUENCE [LARGE SCALE GENOMIC DNA]</scope>
    <source>
        <strain evidence="1 2">CGMCC 1.12145</strain>
    </source>
</reference>
<dbReference type="AlphaFoldDB" id="A0A1K1RCT4"/>
<name>A0A1K1RCT4_9FLAO</name>
<protein>
    <submittedName>
        <fullName evidence="1">Phosphate-selective porin O and P</fullName>
    </submittedName>
</protein>
<keyword evidence="2" id="KW-1185">Reference proteome</keyword>
<dbReference type="Gene3D" id="2.40.160.10">
    <property type="entry name" value="Porin"/>
    <property type="match status" value="1"/>
</dbReference>
<proteinExistence type="predicted"/>
<dbReference type="SUPFAM" id="SSF56935">
    <property type="entry name" value="Porins"/>
    <property type="match status" value="1"/>
</dbReference>